<evidence type="ECO:0000313" key="4">
    <source>
        <dbReference type="Proteomes" id="UP001141327"/>
    </source>
</evidence>
<dbReference type="SUPFAM" id="SSF57845">
    <property type="entry name" value="B-box zinc-binding domain"/>
    <property type="match status" value="1"/>
</dbReference>
<proteinExistence type="predicted"/>
<comment type="caution">
    <text evidence="3">The sequence shown here is derived from an EMBL/GenBank/DDBJ whole genome shotgun (WGS) entry which is preliminary data.</text>
</comment>
<dbReference type="Pfam" id="PF00643">
    <property type="entry name" value="zf-B_box"/>
    <property type="match status" value="1"/>
</dbReference>
<dbReference type="Proteomes" id="UP001141327">
    <property type="component" value="Unassembled WGS sequence"/>
</dbReference>
<dbReference type="SMART" id="SM00336">
    <property type="entry name" value="BBOX"/>
    <property type="match status" value="1"/>
</dbReference>
<name>A0ABQ8ULV0_9EUKA</name>
<keyword evidence="1" id="KW-0479">Metal-binding</keyword>
<keyword evidence="4" id="KW-1185">Reference proteome</keyword>
<evidence type="ECO:0000259" key="2">
    <source>
        <dbReference type="PROSITE" id="PS50119"/>
    </source>
</evidence>
<keyword evidence="1" id="KW-0862">Zinc</keyword>
<evidence type="ECO:0000256" key="1">
    <source>
        <dbReference type="PROSITE-ProRule" id="PRU00024"/>
    </source>
</evidence>
<dbReference type="EMBL" id="JAPMOS010000024">
    <property type="protein sequence ID" value="KAJ4458956.1"/>
    <property type="molecule type" value="Genomic_DNA"/>
</dbReference>
<organism evidence="3 4">
    <name type="scientific">Paratrimastix pyriformis</name>
    <dbReference type="NCBI Taxonomy" id="342808"/>
    <lineage>
        <taxon>Eukaryota</taxon>
        <taxon>Metamonada</taxon>
        <taxon>Preaxostyla</taxon>
        <taxon>Paratrimastigidae</taxon>
        <taxon>Paratrimastix</taxon>
    </lineage>
</organism>
<gene>
    <name evidence="3" type="ORF">PAPYR_5244</name>
</gene>
<keyword evidence="1" id="KW-0863">Zinc-finger</keyword>
<sequence>MSPQRVFPLCFTRHRAHLDMPALPDANPGRRMEKHGPALRHVPAQWWRCTHPAAVSGSSFAMPDVRVLAPSRMCPEHDKELELYCMEDRVIVCSHCMIFGAHKGHSCIKFPEAVAQSTPEVFVEQLHDRKNCVTQRLELCRQV</sequence>
<feature type="domain" description="B box-type" evidence="2">
    <location>
        <begin position="69"/>
        <end position="110"/>
    </location>
</feature>
<dbReference type="PROSITE" id="PS50119">
    <property type="entry name" value="ZF_BBOX"/>
    <property type="match status" value="1"/>
</dbReference>
<dbReference type="InterPro" id="IPR000315">
    <property type="entry name" value="Znf_B-box"/>
</dbReference>
<dbReference type="CDD" id="cd19756">
    <property type="entry name" value="Bbox2"/>
    <property type="match status" value="1"/>
</dbReference>
<evidence type="ECO:0000313" key="3">
    <source>
        <dbReference type="EMBL" id="KAJ4458956.1"/>
    </source>
</evidence>
<accession>A0ABQ8ULV0</accession>
<reference evidence="3" key="1">
    <citation type="journal article" date="2022" name="bioRxiv">
        <title>Genomics of Preaxostyla Flagellates Illuminates Evolutionary Transitions and the Path Towards Mitochondrial Loss.</title>
        <authorList>
            <person name="Novak L.V.F."/>
            <person name="Treitli S.C."/>
            <person name="Pyrih J."/>
            <person name="Halakuc P."/>
            <person name="Pipaliya S.V."/>
            <person name="Vacek V."/>
            <person name="Brzon O."/>
            <person name="Soukal P."/>
            <person name="Eme L."/>
            <person name="Dacks J.B."/>
            <person name="Karnkowska A."/>
            <person name="Elias M."/>
            <person name="Hampl V."/>
        </authorList>
    </citation>
    <scope>NUCLEOTIDE SEQUENCE</scope>
    <source>
        <strain evidence="3">RCP-MX</strain>
    </source>
</reference>
<dbReference type="Gene3D" id="3.30.160.60">
    <property type="entry name" value="Classic Zinc Finger"/>
    <property type="match status" value="1"/>
</dbReference>
<protein>
    <recommendedName>
        <fullName evidence="2">B box-type domain-containing protein</fullName>
    </recommendedName>
</protein>